<protein>
    <submittedName>
        <fullName evidence="1">Uncharacterized protein</fullName>
    </submittedName>
</protein>
<proteinExistence type="predicted"/>
<feature type="non-terminal residue" evidence="1">
    <location>
        <position position="31"/>
    </location>
</feature>
<gene>
    <name evidence="1" type="ORF">KIPB_015255</name>
</gene>
<organism evidence="1 2">
    <name type="scientific">Kipferlia bialata</name>
    <dbReference type="NCBI Taxonomy" id="797122"/>
    <lineage>
        <taxon>Eukaryota</taxon>
        <taxon>Metamonada</taxon>
        <taxon>Carpediemonas-like organisms</taxon>
        <taxon>Kipferlia</taxon>
    </lineage>
</organism>
<reference evidence="1 2" key="1">
    <citation type="journal article" date="2018" name="PLoS ONE">
        <title>The draft genome of Kipferlia bialata reveals reductive genome evolution in fornicate parasites.</title>
        <authorList>
            <person name="Tanifuji G."/>
            <person name="Takabayashi S."/>
            <person name="Kume K."/>
            <person name="Takagi M."/>
            <person name="Nakayama T."/>
            <person name="Kamikawa R."/>
            <person name="Inagaki Y."/>
            <person name="Hashimoto T."/>
        </authorList>
    </citation>
    <scope>NUCLEOTIDE SEQUENCE [LARGE SCALE GENOMIC DNA]</scope>
    <source>
        <strain evidence="1">NY0173</strain>
    </source>
</reference>
<dbReference type="AlphaFoldDB" id="A0A391P3U5"/>
<dbReference type="Proteomes" id="UP000265618">
    <property type="component" value="Unassembled WGS sequence"/>
</dbReference>
<sequence length="31" mass="3264">MAGDADAPSQGHAKANGKQIVVSDQLTYNLY</sequence>
<name>A0A391P3U5_9EUKA</name>
<keyword evidence="2" id="KW-1185">Reference proteome</keyword>
<comment type="caution">
    <text evidence="1">The sequence shown here is derived from an EMBL/GenBank/DDBJ whole genome shotgun (WGS) entry which is preliminary data.</text>
</comment>
<dbReference type="EMBL" id="BDIP01008410">
    <property type="protein sequence ID" value="GCA64743.1"/>
    <property type="molecule type" value="Genomic_DNA"/>
</dbReference>
<accession>A0A391P3U5</accession>
<evidence type="ECO:0000313" key="2">
    <source>
        <dbReference type="Proteomes" id="UP000265618"/>
    </source>
</evidence>
<evidence type="ECO:0000313" key="1">
    <source>
        <dbReference type="EMBL" id="GCA64743.1"/>
    </source>
</evidence>